<proteinExistence type="predicted"/>
<dbReference type="STRING" id="6832.A0A553PDI6"/>
<feature type="region of interest" description="Disordered" evidence="1">
    <location>
        <begin position="519"/>
        <end position="545"/>
    </location>
</feature>
<dbReference type="PANTHER" id="PTHR10694">
    <property type="entry name" value="LYSINE-SPECIFIC DEMETHYLASE"/>
    <property type="match status" value="1"/>
</dbReference>
<evidence type="ECO:0000313" key="3">
    <source>
        <dbReference type="EMBL" id="TRY75737.1"/>
    </source>
</evidence>
<organism evidence="3 4">
    <name type="scientific">Tigriopus californicus</name>
    <name type="common">Marine copepod</name>
    <dbReference type="NCBI Taxonomy" id="6832"/>
    <lineage>
        <taxon>Eukaryota</taxon>
        <taxon>Metazoa</taxon>
        <taxon>Ecdysozoa</taxon>
        <taxon>Arthropoda</taxon>
        <taxon>Crustacea</taxon>
        <taxon>Multicrustacea</taxon>
        <taxon>Hexanauplia</taxon>
        <taxon>Copepoda</taxon>
        <taxon>Harpacticoida</taxon>
        <taxon>Harpacticidae</taxon>
        <taxon>Tigriopus</taxon>
    </lineage>
</organism>
<dbReference type="GO" id="GO:0000785">
    <property type="term" value="C:chromatin"/>
    <property type="evidence" value="ECO:0007669"/>
    <property type="project" value="TreeGrafter"/>
</dbReference>
<dbReference type="EMBL" id="VCGU01000005">
    <property type="protein sequence ID" value="TRY75737.1"/>
    <property type="molecule type" value="Genomic_DNA"/>
</dbReference>
<name>A0A553PDI6_TIGCA</name>
<evidence type="ECO:0000313" key="4">
    <source>
        <dbReference type="Proteomes" id="UP000318571"/>
    </source>
</evidence>
<protein>
    <recommendedName>
        <fullName evidence="2">JmjC domain-containing protein</fullName>
    </recommendedName>
</protein>
<dbReference type="PANTHER" id="PTHR10694:SF7">
    <property type="entry name" value="[HISTONE H3]-TRIMETHYL-L-LYSINE(9) DEMETHYLASE"/>
    <property type="match status" value="1"/>
</dbReference>
<evidence type="ECO:0000256" key="1">
    <source>
        <dbReference type="SAM" id="MobiDB-lite"/>
    </source>
</evidence>
<reference evidence="3 4" key="1">
    <citation type="journal article" date="2018" name="Nat. Ecol. Evol.">
        <title>Genomic signatures of mitonuclear coevolution across populations of Tigriopus californicus.</title>
        <authorList>
            <person name="Barreto F.S."/>
            <person name="Watson E.T."/>
            <person name="Lima T.G."/>
            <person name="Willett C.S."/>
            <person name="Edmands S."/>
            <person name="Li W."/>
            <person name="Burton R.S."/>
        </authorList>
    </citation>
    <scope>NUCLEOTIDE SEQUENCE [LARGE SCALE GENOMIC DNA]</scope>
    <source>
        <strain evidence="3 4">San Diego</strain>
    </source>
</reference>
<dbReference type="AlphaFoldDB" id="A0A553PDI6"/>
<feature type="region of interest" description="Disordered" evidence="1">
    <location>
        <begin position="376"/>
        <end position="398"/>
    </location>
</feature>
<dbReference type="PROSITE" id="PS51184">
    <property type="entry name" value="JMJC"/>
    <property type="match status" value="1"/>
</dbReference>
<feature type="compositionally biased region" description="Polar residues" evidence="1">
    <location>
        <begin position="456"/>
        <end position="473"/>
    </location>
</feature>
<comment type="caution">
    <text evidence="3">The sequence shown here is derived from an EMBL/GenBank/DDBJ whole genome shotgun (WGS) entry which is preliminary data.</text>
</comment>
<sequence length="778" mass="86709">MITFPMGYHSGFNTGYNIAESTNFATERWVEYGKRCTRCYCKPDTVQISMETFVKRLQPERYDNWLAGQDYSRHPEEPDARLTVAPPPSIEEFLQNKSNHDKLIPQCMLEPGHGKKRRHPIHTKKNNNQEEGEEEGEPMATRAERDHLEDIWVKAGEMDPEEISLGDESNGKKKKRKLKVLLTDVMEGMKEASKKKKRTKKKVRESPWEITPSKVISDPAEIIPSPLIKSDENDEKPSIITSSFNHTFFNLMQNKHLMLPSKPLPQSDLKEETVENALKTEPDVLQGALKASFSPEMGSGDSTSKWMTSLNGVPNPKSKKNKTQSRKNGGESKVPSLSLAETILKLQSQLISKKAPPEPYPPMASSVAVVHNNKEPIPRNGLPPVVTAQRPPSEVPRPTMNHIQVTAQNQKSLLKPKSALIRPSPLSHSTKLKKPTRLSRPSPNSMDLLNSLLLSQQPVAPSQNRVTQVQISENGEPPTISIPDLPSTDNHHASFDPPPMAPSSELDRVLALHGIRKGLESQPSLGPPAFTNPPLPFSLSQPWQQPLPRESLPMQSYTAPLANNGFGGHETAMAPVQYPQPPLTYASPMSNGHSPHPPTTLGSLSLQVNSASLSYPDPRMQPMQSPPLQAFTTTLEENPLIKPSSPRSTQVIQTSIQVVYSRQGEWFPPWRSELWMTEDPHWSSQASVDLSEGSMFIRVEGPTGIKKSFKLPFSNIFASKSGEVDWPPSIEKMADCSDLADWVLDICVNPWAHIKATIRDPWHKSYLMTIPVKLAELS</sequence>
<dbReference type="GO" id="GO:0005634">
    <property type="term" value="C:nucleus"/>
    <property type="evidence" value="ECO:0007669"/>
    <property type="project" value="TreeGrafter"/>
</dbReference>
<feature type="compositionally biased region" description="Basic residues" evidence="1">
    <location>
        <begin position="114"/>
        <end position="125"/>
    </location>
</feature>
<dbReference type="GO" id="GO:0032454">
    <property type="term" value="F:histone H3K9 demethylase activity"/>
    <property type="evidence" value="ECO:0007669"/>
    <property type="project" value="TreeGrafter"/>
</dbReference>
<gene>
    <name evidence="3" type="ORF">TCAL_09857</name>
</gene>
<dbReference type="Gene3D" id="2.60.120.650">
    <property type="entry name" value="Cupin"/>
    <property type="match status" value="1"/>
</dbReference>
<dbReference type="GO" id="GO:0010468">
    <property type="term" value="P:regulation of gene expression"/>
    <property type="evidence" value="ECO:0007669"/>
    <property type="project" value="TreeGrafter"/>
</dbReference>
<feature type="compositionally biased region" description="Low complexity" evidence="1">
    <location>
        <begin position="441"/>
        <end position="455"/>
    </location>
</feature>
<evidence type="ECO:0000259" key="2">
    <source>
        <dbReference type="PROSITE" id="PS51184"/>
    </source>
</evidence>
<dbReference type="GO" id="GO:0051864">
    <property type="term" value="F:histone H3K36 demethylase activity"/>
    <property type="evidence" value="ECO:0007669"/>
    <property type="project" value="TreeGrafter"/>
</dbReference>
<keyword evidence="4" id="KW-1185">Reference proteome</keyword>
<feature type="compositionally biased region" description="Polar residues" evidence="1">
    <location>
        <begin position="300"/>
        <end position="312"/>
    </location>
</feature>
<dbReference type="InterPro" id="IPR003347">
    <property type="entry name" value="JmjC_dom"/>
</dbReference>
<dbReference type="Proteomes" id="UP000318571">
    <property type="component" value="Chromosome 2"/>
</dbReference>
<feature type="domain" description="JmjC" evidence="2">
    <location>
        <begin position="1"/>
        <end position="41"/>
    </location>
</feature>
<accession>A0A553PDI6</accession>
<feature type="region of interest" description="Disordered" evidence="1">
    <location>
        <begin position="585"/>
        <end position="604"/>
    </location>
</feature>
<feature type="region of interest" description="Disordered" evidence="1">
    <location>
        <begin position="293"/>
        <end position="335"/>
    </location>
</feature>
<feature type="region of interest" description="Disordered" evidence="1">
    <location>
        <begin position="410"/>
        <end position="504"/>
    </location>
</feature>
<feature type="region of interest" description="Disordered" evidence="1">
    <location>
        <begin position="110"/>
        <end position="143"/>
    </location>
</feature>